<evidence type="ECO:0000256" key="3">
    <source>
        <dbReference type="SAM" id="MobiDB-lite"/>
    </source>
</evidence>
<dbReference type="InterPro" id="IPR013824">
    <property type="entry name" value="Topo_IA_cen_sub1"/>
</dbReference>
<gene>
    <name evidence="5" type="ORF">CCMP2556_LOCUS2917</name>
</gene>
<comment type="similarity">
    <text evidence="2">Belongs to the type IA topoisomerase family.</text>
</comment>
<comment type="catalytic activity">
    <reaction evidence="2">
        <text>ATP-independent breakage of single-stranded DNA, followed by passage and rejoining.</text>
        <dbReference type="EC" id="5.6.2.1"/>
    </reaction>
</comment>
<evidence type="ECO:0000256" key="1">
    <source>
        <dbReference type="ARBA" id="ARBA00023235"/>
    </source>
</evidence>
<keyword evidence="6" id="KW-1185">Reference proteome</keyword>
<organism evidence="5 6">
    <name type="scientific">Durusdinium trenchii</name>
    <dbReference type="NCBI Taxonomy" id="1381693"/>
    <lineage>
        <taxon>Eukaryota</taxon>
        <taxon>Sar</taxon>
        <taxon>Alveolata</taxon>
        <taxon>Dinophyceae</taxon>
        <taxon>Suessiales</taxon>
        <taxon>Symbiodiniaceae</taxon>
        <taxon>Durusdinium</taxon>
    </lineage>
</organism>
<dbReference type="Gene3D" id="1.10.460.10">
    <property type="entry name" value="Topoisomerase I, domain 2"/>
    <property type="match status" value="1"/>
</dbReference>
<protein>
    <recommendedName>
        <fullName evidence="2">DNA topoisomerase</fullName>
        <ecNumber evidence="2">5.6.2.1</ecNumber>
    </recommendedName>
</protein>
<comment type="caution">
    <text evidence="5">The sequence shown here is derived from an EMBL/GenBank/DDBJ whole genome shotgun (WGS) entry which is preliminary data.</text>
</comment>
<dbReference type="EC" id="5.6.2.1" evidence="2"/>
<dbReference type="PANTHER" id="PTHR11390:SF20">
    <property type="entry name" value="DNA TOPOISOMERASE 3-BETA-1"/>
    <property type="match status" value="1"/>
</dbReference>
<evidence type="ECO:0000313" key="5">
    <source>
        <dbReference type="EMBL" id="CAK8992576.1"/>
    </source>
</evidence>
<dbReference type="InterPro" id="IPR013497">
    <property type="entry name" value="Topo_IA_cen"/>
</dbReference>
<dbReference type="Pfam" id="PF01131">
    <property type="entry name" value="Topoisom_bac"/>
    <property type="match status" value="1"/>
</dbReference>
<evidence type="ECO:0000313" key="6">
    <source>
        <dbReference type="Proteomes" id="UP001642484"/>
    </source>
</evidence>
<dbReference type="PROSITE" id="PS52039">
    <property type="entry name" value="TOPO_IA_2"/>
    <property type="match status" value="1"/>
</dbReference>
<sequence length="129" mass="14040">MPWRPRDLTLGDGGCTGPLLKHSNLRFPAEAEVQRDKTRPPDYLKESELVALMDQNGIGTDASIPQHVQNVVDRHYVMICGPGDDGQRGEIISKGRGKGKKGKGKSKGVKGEDGRPASRPGRTWQGLLL</sequence>
<dbReference type="EMBL" id="CAXAMN010001114">
    <property type="protein sequence ID" value="CAK8992576.1"/>
    <property type="molecule type" value="Genomic_DNA"/>
</dbReference>
<feature type="compositionally biased region" description="Basic residues" evidence="3">
    <location>
        <begin position="95"/>
        <end position="108"/>
    </location>
</feature>
<accession>A0ABP0HQT9</accession>
<keyword evidence="2" id="KW-0799">Topoisomerase</keyword>
<keyword evidence="2" id="KW-0238">DNA-binding</keyword>
<dbReference type="InterPro" id="IPR013825">
    <property type="entry name" value="Topo_IA_cen_sub2"/>
</dbReference>
<dbReference type="Proteomes" id="UP001642484">
    <property type="component" value="Unassembled WGS sequence"/>
</dbReference>
<comment type="function">
    <text evidence="2">Introduces a single-strand break via transesterification at a target site in duplex DNA. Releases the supercoiling and torsional tension of DNA introduced during the DNA replication and transcription by transiently cleaving and rejoining one strand of the DNA duplex. The scissile phosphodiester is attacked by the catalytic tyrosine of the enzyme, resulting in the formation of a DNA-(5'-phosphotyrosyl)-enzyme intermediate and the expulsion of a 3'-OH DNA strand.</text>
</comment>
<dbReference type="InterPro" id="IPR023405">
    <property type="entry name" value="Topo_IA_core_domain"/>
</dbReference>
<evidence type="ECO:0000259" key="4">
    <source>
        <dbReference type="PROSITE" id="PS52039"/>
    </source>
</evidence>
<reference evidence="5 6" key="1">
    <citation type="submission" date="2024-02" db="EMBL/GenBank/DDBJ databases">
        <authorList>
            <person name="Chen Y."/>
            <person name="Shah S."/>
            <person name="Dougan E. K."/>
            <person name="Thang M."/>
            <person name="Chan C."/>
        </authorList>
    </citation>
    <scope>NUCLEOTIDE SEQUENCE [LARGE SCALE GENOMIC DNA]</scope>
</reference>
<proteinExistence type="inferred from homology"/>
<name>A0ABP0HQT9_9DINO</name>
<dbReference type="PANTHER" id="PTHR11390">
    <property type="entry name" value="PROKARYOTIC DNA TOPOISOMERASE"/>
    <property type="match status" value="1"/>
</dbReference>
<dbReference type="SUPFAM" id="SSF56712">
    <property type="entry name" value="Prokaryotic type I DNA topoisomerase"/>
    <property type="match status" value="1"/>
</dbReference>
<dbReference type="InterPro" id="IPR000380">
    <property type="entry name" value="Topo_IA"/>
</dbReference>
<dbReference type="Gene3D" id="2.70.20.10">
    <property type="entry name" value="Topoisomerase I, domain 3"/>
    <property type="match status" value="1"/>
</dbReference>
<feature type="region of interest" description="Disordered" evidence="3">
    <location>
        <begin position="82"/>
        <end position="129"/>
    </location>
</feature>
<feature type="domain" description="Topo IA-type catalytic" evidence="4">
    <location>
        <begin position="1"/>
        <end position="129"/>
    </location>
</feature>
<evidence type="ECO:0000256" key="2">
    <source>
        <dbReference type="RuleBase" id="RU362092"/>
    </source>
</evidence>
<keyword evidence="1 2" id="KW-0413">Isomerase</keyword>